<dbReference type="PANTHER" id="PTHR10584:SF166">
    <property type="entry name" value="RIBOKINASE"/>
    <property type="match status" value="1"/>
</dbReference>
<evidence type="ECO:0000256" key="7">
    <source>
        <dbReference type="ARBA" id="ARBA00022958"/>
    </source>
</evidence>
<feature type="binding site" evidence="9">
    <location>
        <begin position="236"/>
        <end position="237"/>
    </location>
    <ligand>
        <name>ATP</name>
        <dbReference type="ChEBI" id="CHEBI:30616"/>
    </ligand>
</feature>
<evidence type="ECO:0000256" key="8">
    <source>
        <dbReference type="ARBA" id="ARBA00023277"/>
    </source>
</evidence>
<feature type="binding site" evidence="9">
    <location>
        <position position="231"/>
    </location>
    <ligand>
        <name>K(+)</name>
        <dbReference type="ChEBI" id="CHEBI:29103"/>
    </ligand>
</feature>
<dbReference type="RefSeq" id="WP_090612014.1">
    <property type="nucleotide sequence ID" value="NZ_CP067124.1"/>
</dbReference>
<evidence type="ECO:0000256" key="2">
    <source>
        <dbReference type="ARBA" id="ARBA00022723"/>
    </source>
</evidence>
<keyword evidence="5 9" id="KW-0067">ATP-binding</keyword>
<evidence type="ECO:0000313" key="11">
    <source>
        <dbReference type="EMBL" id="SEN66467.1"/>
    </source>
</evidence>
<evidence type="ECO:0000256" key="3">
    <source>
        <dbReference type="ARBA" id="ARBA00022741"/>
    </source>
</evidence>
<comment type="subunit">
    <text evidence="9">Homodimer.</text>
</comment>
<dbReference type="HAMAP" id="MF_01987">
    <property type="entry name" value="Ribokinase"/>
    <property type="match status" value="1"/>
</dbReference>
<feature type="binding site" evidence="9">
    <location>
        <position position="137"/>
    </location>
    <ligand>
        <name>substrate</name>
    </ligand>
</feature>
<dbReference type="Gene3D" id="3.40.1190.20">
    <property type="match status" value="1"/>
</dbReference>
<dbReference type="GO" id="GO:0046872">
    <property type="term" value="F:metal ion binding"/>
    <property type="evidence" value="ECO:0007669"/>
    <property type="project" value="UniProtKB-KW"/>
</dbReference>
<feature type="binding site" evidence="9">
    <location>
        <begin position="10"/>
        <end position="12"/>
    </location>
    <ligand>
        <name>substrate</name>
    </ligand>
</feature>
<comment type="function">
    <text evidence="9">Catalyzes the phosphorylation of ribose at O-5 in a reaction requiring ATP and magnesium. The resulting D-ribose-5-phosphate can then be used either for sythesis of nucleotides, histidine, and tryptophan, or as a component of the pentose phosphate pathway.</text>
</comment>
<keyword evidence="2 9" id="KW-0479">Metal-binding</keyword>
<evidence type="ECO:0000256" key="1">
    <source>
        <dbReference type="ARBA" id="ARBA00022679"/>
    </source>
</evidence>
<organism evidence="11 12">
    <name type="scientific">Paracoccus alcaliphilus</name>
    <dbReference type="NCBI Taxonomy" id="34002"/>
    <lineage>
        <taxon>Bacteria</taxon>
        <taxon>Pseudomonadati</taxon>
        <taxon>Pseudomonadota</taxon>
        <taxon>Alphaproteobacteria</taxon>
        <taxon>Rhodobacterales</taxon>
        <taxon>Paracoccaceae</taxon>
        <taxon>Paracoccus</taxon>
    </lineage>
</organism>
<keyword evidence="3 9" id="KW-0547">Nucleotide-binding</keyword>
<dbReference type="Proteomes" id="UP000199054">
    <property type="component" value="Unassembled WGS sequence"/>
</dbReference>
<comment type="pathway">
    <text evidence="9">Carbohydrate metabolism; D-ribose degradation; D-ribose 5-phosphate from beta-D-ribopyranose: step 2/2.</text>
</comment>
<comment type="caution">
    <text evidence="9">Lacks conserved residue(s) required for the propagation of feature annotation.</text>
</comment>
<dbReference type="PRINTS" id="PR00990">
    <property type="entry name" value="RIBOKINASE"/>
</dbReference>
<dbReference type="GO" id="GO:0005829">
    <property type="term" value="C:cytosol"/>
    <property type="evidence" value="ECO:0007669"/>
    <property type="project" value="TreeGrafter"/>
</dbReference>
<keyword evidence="4 9" id="KW-0418">Kinase</keyword>
<dbReference type="GO" id="GO:0005524">
    <property type="term" value="F:ATP binding"/>
    <property type="evidence" value="ECO:0007669"/>
    <property type="project" value="UniProtKB-UniRule"/>
</dbReference>
<evidence type="ECO:0000256" key="9">
    <source>
        <dbReference type="HAMAP-Rule" id="MF_01987"/>
    </source>
</evidence>
<dbReference type="AlphaFoldDB" id="A0A1H8IEH7"/>
<evidence type="ECO:0000313" key="12">
    <source>
        <dbReference type="Proteomes" id="UP000199054"/>
    </source>
</evidence>
<keyword evidence="9" id="KW-0963">Cytoplasm</keyword>
<feature type="active site" description="Proton acceptor" evidence="9">
    <location>
        <position position="237"/>
    </location>
</feature>
<gene>
    <name evidence="9" type="primary">rbsK</name>
    <name evidence="11" type="ORF">SAMN04489859_101266</name>
</gene>
<dbReference type="EC" id="2.7.1.15" evidence="9"/>
<feature type="binding site" evidence="9">
    <location>
        <position position="270"/>
    </location>
    <ligand>
        <name>K(+)</name>
        <dbReference type="ChEBI" id="CHEBI:29103"/>
    </ligand>
</feature>
<feature type="binding site" evidence="9">
    <location>
        <position position="237"/>
    </location>
    <ligand>
        <name>substrate</name>
    </ligand>
</feature>
<dbReference type="InterPro" id="IPR011611">
    <property type="entry name" value="PfkB_dom"/>
</dbReference>
<dbReference type="STRING" id="34002.SAMN04489859_101266"/>
<evidence type="ECO:0000256" key="6">
    <source>
        <dbReference type="ARBA" id="ARBA00022842"/>
    </source>
</evidence>
<dbReference type="EMBL" id="FODE01000012">
    <property type="protein sequence ID" value="SEN66467.1"/>
    <property type="molecule type" value="Genomic_DNA"/>
</dbReference>
<comment type="activity regulation">
    <text evidence="9">Activated by a monovalent cation that binds near, but not in, the active site. The most likely occupant of the site in vivo is potassium. Ion binding induces a conformational change that may alter substrate affinity.</text>
</comment>
<dbReference type="GO" id="GO:0019303">
    <property type="term" value="P:D-ribose catabolic process"/>
    <property type="evidence" value="ECO:0007669"/>
    <property type="project" value="UniProtKB-UniRule"/>
</dbReference>
<accession>A0A1H8IEH7</accession>
<comment type="similarity">
    <text evidence="9">Belongs to the carbohydrate kinase PfkB family. Ribokinase subfamily.</text>
</comment>
<sequence length="297" mass="30918">MAVWNLGSINIDHVYRLDNLPRPGETLAARQHGRGIGGKGANQSLAAAKAGARTHHLGAVGADAGWLLEGLRSSGIETDAIHILPDTPTGHAIIMVDDAAENAIVIEAGANRALEPGWLEGALTPMRAGDTLLIQNETNLQAMAARLGRAAGARVIYSAAPFQLDALQEVLPHVSILALNEGEAQQLFAAIPGDLPVEQLLITRGAQGVELRDLRKGQTLRQPAFAVQPVDTTGAGDCFAGYFAAALDRGDDAAQALRLASAAAAIQVTRHGAGDAMPLLAEVQAFLAKAPPHHPSE</sequence>
<dbReference type="InterPro" id="IPR011877">
    <property type="entry name" value="Ribokinase"/>
</dbReference>
<feature type="binding site" evidence="9">
    <location>
        <begin position="38"/>
        <end position="42"/>
    </location>
    <ligand>
        <name>substrate</name>
    </ligand>
</feature>
<keyword evidence="12" id="KW-1185">Reference proteome</keyword>
<dbReference type="InterPro" id="IPR029056">
    <property type="entry name" value="Ribokinase-like"/>
</dbReference>
<feature type="binding site" evidence="9">
    <location>
        <position position="267"/>
    </location>
    <ligand>
        <name>K(+)</name>
        <dbReference type="ChEBI" id="CHEBI:29103"/>
    </ligand>
</feature>
<keyword evidence="7 9" id="KW-0630">Potassium</keyword>
<feature type="domain" description="Carbohydrate kinase PfkB" evidence="10">
    <location>
        <begin position="6"/>
        <end position="278"/>
    </location>
</feature>
<dbReference type="GO" id="GO:0004747">
    <property type="term" value="F:ribokinase activity"/>
    <property type="evidence" value="ECO:0007669"/>
    <property type="project" value="UniProtKB-UniRule"/>
</dbReference>
<feature type="binding site" evidence="9">
    <location>
        <position position="180"/>
    </location>
    <ligand>
        <name>ATP</name>
        <dbReference type="ChEBI" id="CHEBI:30616"/>
    </ligand>
</feature>
<keyword evidence="6 9" id="KW-0460">Magnesium</keyword>
<dbReference type="UniPathway" id="UPA00916">
    <property type="reaction ID" value="UER00889"/>
</dbReference>
<name>A0A1H8IEH7_9RHOB</name>
<dbReference type="InterPro" id="IPR002139">
    <property type="entry name" value="Ribo/fructo_kinase"/>
</dbReference>
<dbReference type="PANTHER" id="PTHR10584">
    <property type="entry name" value="SUGAR KINASE"/>
    <property type="match status" value="1"/>
</dbReference>
<keyword evidence="1 9" id="KW-0808">Transferase</keyword>
<comment type="cofactor">
    <cofactor evidence="9">
        <name>Mg(2+)</name>
        <dbReference type="ChEBI" id="CHEBI:18420"/>
    </cofactor>
    <text evidence="9">Requires a divalent cation, most likely magnesium in vivo, as an electrophilic catalyst to aid phosphoryl group transfer. It is the chelate of the metal and the nucleotide that is the actual substrate.</text>
</comment>
<keyword evidence="8 9" id="KW-0119">Carbohydrate metabolism</keyword>
<dbReference type="SUPFAM" id="SSF53613">
    <property type="entry name" value="Ribokinase-like"/>
    <property type="match status" value="1"/>
</dbReference>
<dbReference type="Pfam" id="PF00294">
    <property type="entry name" value="PfkB"/>
    <property type="match status" value="1"/>
</dbReference>
<dbReference type="CDD" id="cd01174">
    <property type="entry name" value="ribokinase"/>
    <property type="match status" value="1"/>
</dbReference>
<feature type="binding site" evidence="9">
    <location>
        <begin position="203"/>
        <end position="208"/>
    </location>
    <ligand>
        <name>ATP</name>
        <dbReference type="ChEBI" id="CHEBI:30616"/>
    </ligand>
</feature>
<comment type="subcellular location">
    <subcellularLocation>
        <location evidence="9">Cytoplasm</location>
    </subcellularLocation>
</comment>
<proteinExistence type="inferred from homology"/>
<dbReference type="OrthoDB" id="9792663at2"/>
<reference evidence="11 12" key="1">
    <citation type="submission" date="2016-10" db="EMBL/GenBank/DDBJ databases">
        <authorList>
            <person name="de Groot N.N."/>
        </authorList>
    </citation>
    <scope>NUCLEOTIDE SEQUENCE [LARGE SCALE GENOMIC DNA]</scope>
    <source>
        <strain evidence="11 12">DSM 8512</strain>
    </source>
</reference>
<evidence type="ECO:0000256" key="4">
    <source>
        <dbReference type="ARBA" id="ARBA00022777"/>
    </source>
</evidence>
<feature type="binding site" evidence="9">
    <location>
        <position position="272"/>
    </location>
    <ligand>
        <name>K(+)</name>
        <dbReference type="ChEBI" id="CHEBI:29103"/>
    </ligand>
</feature>
<feature type="binding site" evidence="9">
    <location>
        <position position="233"/>
    </location>
    <ligand>
        <name>K(+)</name>
        <dbReference type="ChEBI" id="CHEBI:29103"/>
    </ligand>
</feature>
<evidence type="ECO:0000256" key="5">
    <source>
        <dbReference type="ARBA" id="ARBA00022840"/>
    </source>
</evidence>
<evidence type="ECO:0000259" key="10">
    <source>
        <dbReference type="Pfam" id="PF00294"/>
    </source>
</evidence>
<comment type="catalytic activity">
    <reaction evidence="9">
        <text>D-ribose + ATP = D-ribose 5-phosphate + ADP + H(+)</text>
        <dbReference type="Rhea" id="RHEA:13697"/>
        <dbReference type="ChEBI" id="CHEBI:15378"/>
        <dbReference type="ChEBI" id="CHEBI:30616"/>
        <dbReference type="ChEBI" id="CHEBI:47013"/>
        <dbReference type="ChEBI" id="CHEBI:78346"/>
        <dbReference type="ChEBI" id="CHEBI:456216"/>
        <dbReference type="EC" id="2.7.1.15"/>
    </reaction>
</comment>
<protein>
    <recommendedName>
        <fullName evidence="9">Ribokinase</fullName>
        <shortName evidence="9">RK</shortName>
        <ecNumber evidence="9">2.7.1.15</ecNumber>
    </recommendedName>
</protein>